<feature type="signal peptide" evidence="4">
    <location>
        <begin position="1"/>
        <end position="19"/>
    </location>
</feature>
<keyword evidence="7" id="KW-1185">Reference proteome</keyword>
<evidence type="ECO:0000256" key="1">
    <source>
        <dbReference type="ARBA" id="ARBA00022729"/>
    </source>
</evidence>
<proteinExistence type="predicted"/>
<keyword evidence="2" id="KW-1015">Disulfide bond</keyword>
<dbReference type="Pfam" id="PF01549">
    <property type="entry name" value="ShK"/>
    <property type="match status" value="2"/>
</dbReference>
<evidence type="ECO:0000313" key="7">
    <source>
        <dbReference type="Proteomes" id="UP001177023"/>
    </source>
</evidence>
<gene>
    <name evidence="6" type="ORF">MSPICULIGERA_LOCUS6596</name>
</gene>
<feature type="non-terminal residue" evidence="6">
    <location>
        <position position="1"/>
    </location>
</feature>
<sequence length="175" mass="18087">MAIYSIALLVAAGLQYATATSCTSQTAFTGFCFLDGAVGGVCGTGTCVTASDGSLNCCPAGLVATTTSTRTTTVACVDKVNSRTGVSDCPARVAAGYCTRKYYKALMKSQCRRSCGFCSSSSSYSYTASSSTCYDRTNAATGISDCTRLSYLCTNSIYRAVMAAQCPRTCGYCSG</sequence>
<evidence type="ECO:0000256" key="4">
    <source>
        <dbReference type="SAM" id="SignalP"/>
    </source>
</evidence>
<keyword evidence="1 4" id="KW-0732">Signal</keyword>
<dbReference type="PROSITE" id="PS51670">
    <property type="entry name" value="SHKT"/>
    <property type="match status" value="1"/>
</dbReference>
<feature type="domain" description="ShKT" evidence="5">
    <location>
        <begin position="76"/>
        <end position="118"/>
    </location>
</feature>
<dbReference type="SMART" id="SM00254">
    <property type="entry name" value="ShKT"/>
    <property type="match status" value="2"/>
</dbReference>
<protein>
    <recommendedName>
        <fullName evidence="5">ShKT domain-containing protein</fullName>
    </recommendedName>
</protein>
<dbReference type="InterPro" id="IPR003582">
    <property type="entry name" value="ShKT_dom"/>
</dbReference>
<reference evidence="6" key="1">
    <citation type="submission" date="2023-06" db="EMBL/GenBank/DDBJ databases">
        <authorList>
            <person name="Delattre M."/>
        </authorList>
    </citation>
    <scope>NUCLEOTIDE SEQUENCE</scope>
    <source>
        <strain evidence="6">AF72</strain>
    </source>
</reference>
<accession>A0AA36CFH8</accession>
<dbReference type="AlphaFoldDB" id="A0AA36CFH8"/>
<feature type="chain" id="PRO_5041378597" description="ShKT domain-containing protein" evidence="4">
    <location>
        <begin position="20"/>
        <end position="175"/>
    </location>
</feature>
<evidence type="ECO:0000313" key="6">
    <source>
        <dbReference type="EMBL" id="CAJ0568069.1"/>
    </source>
</evidence>
<evidence type="ECO:0000259" key="5">
    <source>
        <dbReference type="PROSITE" id="PS51670"/>
    </source>
</evidence>
<comment type="caution">
    <text evidence="3">Lacks conserved residue(s) required for the propagation of feature annotation.</text>
</comment>
<dbReference type="PANTHER" id="PTHR46219">
    <property type="entry name" value="PROTEIN CBG11138"/>
    <property type="match status" value="1"/>
</dbReference>
<dbReference type="FunFam" id="1.10.10.1940:FF:000002">
    <property type="entry name" value="PHAryngeal gland Toxin-related"/>
    <property type="match status" value="1"/>
</dbReference>
<dbReference type="Proteomes" id="UP001177023">
    <property type="component" value="Unassembled WGS sequence"/>
</dbReference>
<evidence type="ECO:0000256" key="2">
    <source>
        <dbReference type="ARBA" id="ARBA00023157"/>
    </source>
</evidence>
<organism evidence="6 7">
    <name type="scientific">Mesorhabditis spiculigera</name>
    <dbReference type="NCBI Taxonomy" id="96644"/>
    <lineage>
        <taxon>Eukaryota</taxon>
        <taxon>Metazoa</taxon>
        <taxon>Ecdysozoa</taxon>
        <taxon>Nematoda</taxon>
        <taxon>Chromadorea</taxon>
        <taxon>Rhabditida</taxon>
        <taxon>Rhabditina</taxon>
        <taxon>Rhabditomorpha</taxon>
        <taxon>Rhabditoidea</taxon>
        <taxon>Rhabditidae</taxon>
        <taxon>Mesorhabditinae</taxon>
        <taxon>Mesorhabditis</taxon>
    </lineage>
</organism>
<dbReference type="EMBL" id="CATQJA010001648">
    <property type="protein sequence ID" value="CAJ0568069.1"/>
    <property type="molecule type" value="Genomic_DNA"/>
</dbReference>
<name>A0AA36CFH8_9BILA</name>
<dbReference type="Gene3D" id="1.10.10.1940">
    <property type="match status" value="2"/>
</dbReference>
<dbReference type="PANTHER" id="PTHR46219:SF15">
    <property type="entry name" value="SHKT DOMAIN-CONTAINING PROTEIN"/>
    <property type="match status" value="1"/>
</dbReference>
<evidence type="ECO:0000256" key="3">
    <source>
        <dbReference type="PROSITE-ProRule" id="PRU01005"/>
    </source>
</evidence>
<comment type="caution">
    <text evidence="6">The sequence shown here is derived from an EMBL/GenBank/DDBJ whole genome shotgun (WGS) entry which is preliminary data.</text>
</comment>